<dbReference type="InterPro" id="IPR003115">
    <property type="entry name" value="ParB_N"/>
</dbReference>
<organism evidence="6 7">
    <name type="scientific">Desulfosporosinus hippei DSM 8344</name>
    <dbReference type="NCBI Taxonomy" id="1121419"/>
    <lineage>
        <taxon>Bacteria</taxon>
        <taxon>Bacillati</taxon>
        <taxon>Bacillota</taxon>
        <taxon>Clostridia</taxon>
        <taxon>Eubacteriales</taxon>
        <taxon>Desulfitobacteriaceae</taxon>
        <taxon>Desulfosporosinus</taxon>
    </lineage>
</organism>
<dbReference type="SUPFAM" id="SSF110849">
    <property type="entry name" value="ParB/Sulfiredoxin"/>
    <property type="match status" value="1"/>
</dbReference>
<dbReference type="GO" id="GO:0005694">
    <property type="term" value="C:chromosome"/>
    <property type="evidence" value="ECO:0007669"/>
    <property type="project" value="TreeGrafter"/>
</dbReference>
<dbReference type="AlphaFoldDB" id="A0A1G7X288"/>
<dbReference type="GO" id="GO:0009295">
    <property type="term" value="C:nucleoid"/>
    <property type="evidence" value="ECO:0007669"/>
    <property type="project" value="UniProtKB-SubCell"/>
</dbReference>
<dbReference type="GO" id="GO:0003677">
    <property type="term" value="F:DNA binding"/>
    <property type="evidence" value="ECO:0007669"/>
    <property type="project" value="UniProtKB-KW"/>
</dbReference>
<accession>A0A1G7X288</accession>
<protein>
    <submittedName>
        <fullName evidence="6">Chromosome partitioning protein, ParB family</fullName>
    </submittedName>
</protein>
<dbReference type="CDD" id="cd00093">
    <property type="entry name" value="HTH_XRE"/>
    <property type="match status" value="1"/>
</dbReference>
<comment type="subcellular location">
    <subcellularLocation>
        <location evidence="1">Cytoplasm</location>
        <location evidence="1">Nucleoid</location>
    </subcellularLocation>
</comment>
<dbReference type="PANTHER" id="PTHR33375">
    <property type="entry name" value="CHROMOSOME-PARTITIONING PROTEIN PARB-RELATED"/>
    <property type="match status" value="1"/>
</dbReference>
<dbReference type="FunFam" id="1.10.10.2830:FF:000001">
    <property type="entry name" value="Chromosome partitioning protein ParB"/>
    <property type="match status" value="1"/>
</dbReference>
<feature type="domain" description="ParB-like N-terminal" evidence="5">
    <location>
        <begin position="26"/>
        <end position="115"/>
    </location>
</feature>
<dbReference type="EMBL" id="FNCP01000006">
    <property type="protein sequence ID" value="SDG78303.1"/>
    <property type="molecule type" value="Genomic_DNA"/>
</dbReference>
<evidence type="ECO:0000256" key="2">
    <source>
        <dbReference type="ARBA" id="ARBA00006295"/>
    </source>
</evidence>
<evidence type="ECO:0000313" key="7">
    <source>
        <dbReference type="Proteomes" id="UP000198656"/>
    </source>
</evidence>
<dbReference type="Pfam" id="PF17762">
    <property type="entry name" value="HTH_ParB"/>
    <property type="match status" value="1"/>
</dbReference>
<dbReference type="SMART" id="SM00470">
    <property type="entry name" value="ParB"/>
    <property type="match status" value="1"/>
</dbReference>
<dbReference type="OrthoDB" id="9802051at2"/>
<dbReference type="GO" id="GO:0007059">
    <property type="term" value="P:chromosome segregation"/>
    <property type="evidence" value="ECO:0007669"/>
    <property type="project" value="UniProtKB-KW"/>
</dbReference>
<dbReference type="InterPro" id="IPR050336">
    <property type="entry name" value="Chromosome_partition/occlusion"/>
</dbReference>
<evidence type="ECO:0000313" key="6">
    <source>
        <dbReference type="EMBL" id="SDG78303.1"/>
    </source>
</evidence>
<dbReference type="CDD" id="cd16393">
    <property type="entry name" value="SPO0J_N"/>
    <property type="match status" value="1"/>
</dbReference>
<dbReference type="NCBIfam" id="TIGR00180">
    <property type="entry name" value="parB_part"/>
    <property type="match status" value="1"/>
</dbReference>
<dbReference type="SUPFAM" id="SSF109709">
    <property type="entry name" value="KorB DNA-binding domain-like"/>
    <property type="match status" value="1"/>
</dbReference>
<comment type="similarity">
    <text evidence="2">Belongs to the ParB family.</text>
</comment>
<dbReference type="InterPro" id="IPR041468">
    <property type="entry name" value="HTH_ParB/Spo0J"/>
</dbReference>
<dbReference type="FunFam" id="3.90.1530.30:FF:000001">
    <property type="entry name" value="Chromosome partitioning protein ParB"/>
    <property type="match status" value="1"/>
</dbReference>
<dbReference type="Gene3D" id="3.90.1530.30">
    <property type="match status" value="1"/>
</dbReference>
<dbReference type="PANTHER" id="PTHR33375:SF1">
    <property type="entry name" value="CHROMOSOME-PARTITIONING PROTEIN PARB-RELATED"/>
    <property type="match status" value="1"/>
</dbReference>
<evidence type="ECO:0000256" key="1">
    <source>
        <dbReference type="ARBA" id="ARBA00004453"/>
    </source>
</evidence>
<sequence>MSKKGLGRGLQALLSDDLGGNEESIKEIPVSIIDPNPEQPRREFDPQGLNDLADSLRVHGLLQPILVRSSGDRYILIAGERRLRAAKIVGQSTIKCIVQECSDQEMAERALIENIQRADLSPVDEGLAYEKLIKEYGLSQEQVAQRVGKARSTITNLLRIIQLPNAILDLLRSNSISLGHAKVLLGVKDTTLQVLTAQKAAKEQLSVRDTESLINRLSEKSDKVRHTREFSPLLNQVQDHLRSCFQTKVNIKGDTKRGSIEVQFFSEEELNRLLELWNIRIE</sequence>
<proteinExistence type="inferred from homology"/>
<dbReference type="STRING" id="1121419.SAMN05443529_106100"/>
<dbReference type="InterPro" id="IPR036086">
    <property type="entry name" value="ParB/Sulfiredoxin_sf"/>
</dbReference>
<dbReference type="RefSeq" id="WP_092331668.1">
    <property type="nucleotide sequence ID" value="NZ_FNCP01000006.1"/>
</dbReference>
<keyword evidence="3" id="KW-0159">Chromosome partition</keyword>
<evidence type="ECO:0000256" key="4">
    <source>
        <dbReference type="ARBA" id="ARBA00023125"/>
    </source>
</evidence>
<keyword evidence="7" id="KW-1185">Reference proteome</keyword>
<keyword evidence="4" id="KW-0238">DNA-binding</keyword>
<gene>
    <name evidence="6" type="ORF">SAMN05443529_106100</name>
</gene>
<reference evidence="7" key="1">
    <citation type="submission" date="2016-10" db="EMBL/GenBank/DDBJ databases">
        <authorList>
            <person name="Varghese N."/>
            <person name="Submissions S."/>
        </authorList>
    </citation>
    <scope>NUCLEOTIDE SEQUENCE [LARGE SCALE GENOMIC DNA]</scope>
    <source>
        <strain evidence="7">DSM 8344</strain>
    </source>
</reference>
<dbReference type="InterPro" id="IPR004437">
    <property type="entry name" value="ParB/RepB/Spo0J"/>
</dbReference>
<dbReference type="Gene3D" id="1.10.10.2830">
    <property type="match status" value="1"/>
</dbReference>
<dbReference type="Pfam" id="PF02195">
    <property type="entry name" value="ParB_N"/>
    <property type="match status" value="1"/>
</dbReference>
<dbReference type="InterPro" id="IPR001387">
    <property type="entry name" value="Cro/C1-type_HTH"/>
</dbReference>
<dbReference type="Proteomes" id="UP000198656">
    <property type="component" value="Unassembled WGS sequence"/>
</dbReference>
<evidence type="ECO:0000256" key="3">
    <source>
        <dbReference type="ARBA" id="ARBA00022829"/>
    </source>
</evidence>
<evidence type="ECO:0000259" key="5">
    <source>
        <dbReference type="SMART" id="SM00470"/>
    </source>
</evidence>
<name>A0A1G7X288_9FIRM</name>